<feature type="region of interest" description="Disordered" evidence="1">
    <location>
        <begin position="136"/>
        <end position="160"/>
    </location>
</feature>
<dbReference type="EMBL" id="KN834919">
    <property type="protein sequence ID" value="KIK50206.1"/>
    <property type="molecule type" value="Genomic_DNA"/>
</dbReference>
<name>A0A0D0B7W1_9AGAR</name>
<dbReference type="Proteomes" id="UP000053593">
    <property type="component" value="Unassembled WGS sequence"/>
</dbReference>
<protein>
    <submittedName>
        <fullName evidence="2">Uncharacterized protein</fullName>
    </submittedName>
</protein>
<gene>
    <name evidence="2" type="ORF">GYMLUDRAFT_253177</name>
</gene>
<reference evidence="2 3" key="1">
    <citation type="submission" date="2014-04" db="EMBL/GenBank/DDBJ databases">
        <title>Evolutionary Origins and Diversification of the Mycorrhizal Mutualists.</title>
        <authorList>
            <consortium name="DOE Joint Genome Institute"/>
            <consortium name="Mycorrhizal Genomics Consortium"/>
            <person name="Kohler A."/>
            <person name="Kuo A."/>
            <person name="Nagy L.G."/>
            <person name="Floudas D."/>
            <person name="Copeland A."/>
            <person name="Barry K.W."/>
            <person name="Cichocki N."/>
            <person name="Veneault-Fourrey C."/>
            <person name="LaButti K."/>
            <person name="Lindquist E.A."/>
            <person name="Lipzen A."/>
            <person name="Lundell T."/>
            <person name="Morin E."/>
            <person name="Murat C."/>
            <person name="Riley R."/>
            <person name="Ohm R."/>
            <person name="Sun H."/>
            <person name="Tunlid A."/>
            <person name="Henrissat B."/>
            <person name="Grigoriev I.V."/>
            <person name="Hibbett D.S."/>
            <person name="Martin F."/>
        </authorList>
    </citation>
    <scope>NUCLEOTIDE SEQUENCE [LARGE SCALE GENOMIC DNA]</scope>
    <source>
        <strain evidence="2 3">FD-317 M1</strain>
    </source>
</reference>
<evidence type="ECO:0000313" key="2">
    <source>
        <dbReference type="EMBL" id="KIK50206.1"/>
    </source>
</evidence>
<dbReference type="HOGENOM" id="CLU_1652334_0_0_1"/>
<keyword evidence="3" id="KW-1185">Reference proteome</keyword>
<proteinExistence type="predicted"/>
<feature type="compositionally biased region" description="Acidic residues" evidence="1">
    <location>
        <begin position="8"/>
        <end position="20"/>
    </location>
</feature>
<organism evidence="2 3">
    <name type="scientific">Collybiopsis luxurians FD-317 M1</name>
    <dbReference type="NCBI Taxonomy" id="944289"/>
    <lineage>
        <taxon>Eukaryota</taxon>
        <taxon>Fungi</taxon>
        <taxon>Dikarya</taxon>
        <taxon>Basidiomycota</taxon>
        <taxon>Agaricomycotina</taxon>
        <taxon>Agaricomycetes</taxon>
        <taxon>Agaricomycetidae</taxon>
        <taxon>Agaricales</taxon>
        <taxon>Marasmiineae</taxon>
        <taxon>Omphalotaceae</taxon>
        <taxon>Collybiopsis</taxon>
        <taxon>Collybiopsis luxurians</taxon>
    </lineage>
</organism>
<feature type="region of interest" description="Disordered" evidence="1">
    <location>
        <begin position="1"/>
        <end position="29"/>
    </location>
</feature>
<evidence type="ECO:0000256" key="1">
    <source>
        <dbReference type="SAM" id="MobiDB-lite"/>
    </source>
</evidence>
<dbReference type="AlphaFoldDB" id="A0A0D0B7W1"/>
<sequence length="160" mass="17738">MINSYEAAELDEEDREELEEGSTGRRCPENRRAFRLSSLILRLLHATSSNEFDSRADAAEDNNMASTALISPDQQYHDLDWMPVIPSNNDKNEELDDMSDTVIIAREGRGVGVDDKPAGILIMVAAWKTALSEWIKSPGRRGQPPVTNRENGIEPVGNGV</sequence>
<evidence type="ECO:0000313" key="3">
    <source>
        <dbReference type="Proteomes" id="UP000053593"/>
    </source>
</evidence>
<accession>A0A0D0B7W1</accession>